<dbReference type="Proteomes" id="UP000045706">
    <property type="component" value="Unassembled WGS sequence"/>
</dbReference>
<dbReference type="PANTHER" id="PTHR24320:SF282">
    <property type="entry name" value="WW DOMAIN-CONTAINING OXIDOREDUCTASE"/>
    <property type="match status" value="1"/>
</dbReference>
<dbReference type="EMBL" id="CVQI01007580">
    <property type="protein sequence ID" value="CRK17033.1"/>
    <property type="molecule type" value="Genomic_DNA"/>
</dbReference>
<evidence type="ECO:0000313" key="4">
    <source>
        <dbReference type="EMBL" id="CRK17033.1"/>
    </source>
</evidence>
<evidence type="ECO:0000256" key="3">
    <source>
        <dbReference type="ARBA" id="ARBA00023002"/>
    </source>
</evidence>
<proteinExistence type="inferred from homology"/>
<evidence type="ECO:0000313" key="5">
    <source>
        <dbReference type="Proteomes" id="UP000045706"/>
    </source>
</evidence>
<protein>
    <recommendedName>
        <fullName evidence="6">Ketoreductase (KR) domain-containing protein</fullName>
    </recommendedName>
</protein>
<evidence type="ECO:0008006" key="6">
    <source>
        <dbReference type="Google" id="ProtNLM"/>
    </source>
</evidence>
<dbReference type="InterPro" id="IPR036291">
    <property type="entry name" value="NAD(P)-bd_dom_sf"/>
</dbReference>
<dbReference type="InterPro" id="IPR002347">
    <property type="entry name" value="SDR_fam"/>
</dbReference>
<accession>A0A0G4L503</accession>
<keyword evidence="2" id="KW-0521">NADP</keyword>
<organism evidence="4 5">
    <name type="scientific">Verticillium longisporum</name>
    <name type="common">Verticillium dahliae var. longisporum</name>
    <dbReference type="NCBI Taxonomy" id="100787"/>
    <lineage>
        <taxon>Eukaryota</taxon>
        <taxon>Fungi</taxon>
        <taxon>Dikarya</taxon>
        <taxon>Ascomycota</taxon>
        <taxon>Pezizomycotina</taxon>
        <taxon>Sordariomycetes</taxon>
        <taxon>Hypocreomycetidae</taxon>
        <taxon>Glomerellales</taxon>
        <taxon>Plectosphaerellaceae</taxon>
        <taxon>Verticillium</taxon>
    </lineage>
</organism>
<reference evidence="5" key="1">
    <citation type="submission" date="2015-05" db="EMBL/GenBank/DDBJ databases">
        <authorList>
            <person name="Fogelqvist Johan"/>
        </authorList>
    </citation>
    <scope>NUCLEOTIDE SEQUENCE [LARGE SCALE GENOMIC DNA]</scope>
</reference>
<gene>
    <name evidence="4" type="ORF">BN1723_017505</name>
</gene>
<dbReference type="Gene3D" id="3.40.50.720">
    <property type="entry name" value="NAD(P)-binding Rossmann-like Domain"/>
    <property type="match status" value="1"/>
</dbReference>
<evidence type="ECO:0000256" key="2">
    <source>
        <dbReference type="ARBA" id="ARBA00022857"/>
    </source>
</evidence>
<name>A0A0G4L503_VERLO</name>
<dbReference type="SUPFAM" id="SSF51735">
    <property type="entry name" value="NAD(P)-binding Rossmann-fold domains"/>
    <property type="match status" value="1"/>
</dbReference>
<dbReference type="AlphaFoldDB" id="A0A0G4L503"/>
<dbReference type="Pfam" id="PF00106">
    <property type="entry name" value="adh_short"/>
    <property type="match status" value="1"/>
</dbReference>
<dbReference type="GO" id="GO:0016491">
    <property type="term" value="F:oxidoreductase activity"/>
    <property type="evidence" value="ECO:0007669"/>
    <property type="project" value="UniProtKB-KW"/>
</dbReference>
<keyword evidence="3" id="KW-0560">Oxidoreductase</keyword>
<dbReference type="PANTHER" id="PTHR24320">
    <property type="entry name" value="RETINOL DEHYDROGENASE"/>
    <property type="match status" value="1"/>
</dbReference>
<sequence>MSLTWDFLQHGPDLRGKVALVTGAPASALETVRLLALRGAKVYMAARTESKARNAISEILADNPDVRNEQIVWVGLNLSDLKTVVDAANYVKANESRLDIVVNNACGVPSAACTEAGWEPNIAISHAGHFTLNNLLLPLLKSTTCTSDADVRIVVVSSVAQSSMLPANYVPNFVGPDALRNPIPYRPWAHRWLSPLFIRLDVTAYGVTKLANAVYAQELQRHISDGVRQDAEDALSSRSIIVTAVHPGTVRTPGMAEVFQPWILGLASHFAVTPTEGAQNLLFAATANEVRSLPEKFAGRFLLPIGQVAPLHPSAKDPTLGAGLWENTQREVNTYLKQHGLGELLPW</sequence>
<evidence type="ECO:0000256" key="1">
    <source>
        <dbReference type="ARBA" id="ARBA00006484"/>
    </source>
</evidence>
<comment type="similarity">
    <text evidence="1">Belongs to the short-chain dehydrogenases/reductases (SDR) family.</text>
</comment>